<proteinExistence type="predicted"/>
<name>A0A645CAM8_9ZZZZ</name>
<organism evidence="1">
    <name type="scientific">bioreactor metagenome</name>
    <dbReference type="NCBI Taxonomy" id="1076179"/>
    <lineage>
        <taxon>unclassified sequences</taxon>
        <taxon>metagenomes</taxon>
        <taxon>ecological metagenomes</taxon>
    </lineage>
</organism>
<comment type="caution">
    <text evidence="1">The sequence shown here is derived from an EMBL/GenBank/DDBJ whole genome shotgun (WGS) entry which is preliminary data.</text>
</comment>
<sequence length="73" mass="8331">MGFAGVKPDLWLTEYDSHDTIHANENFRRAQCAYERRKGASIMKNFAMAMCGMMMRGSMSFGHGERVRPWAIA</sequence>
<accession>A0A645CAM8</accession>
<evidence type="ECO:0000313" key="1">
    <source>
        <dbReference type="EMBL" id="MPM73958.1"/>
    </source>
</evidence>
<protein>
    <submittedName>
        <fullName evidence="1">Uncharacterized protein</fullName>
    </submittedName>
</protein>
<reference evidence="1" key="1">
    <citation type="submission" date="2019-08" db="EMBL/GenBank/DDBJ databases">
        <authorList>
            <person name="Kucharzyk K."/>
            <person name="Murdoch R.W."/>
            <person name="Higgins S."/>
            <person name="Loffler F."/>
        </authorList>
    </citation>
    <scope>NUCLEOTIDE SEQUENCE</scope>
</reference>
<dbReference type="EMBL" id="VSSQ01025668">
    <property type="protein sequence ID" value="MPM73958.1"/>
    <property type="molecule type" value="Genomic_DNA"/>
</dbReference>
<dbReference type="AlphaFoldDB" id="A0A645CAM8"/>
<gene>
    <name evidence="1" type="ORF">SDC9_120943</name>
</gene>